<dbReference type="InterPro" id="IPR016965">
    <property type="entry name" value="Pase_PHOSPHO-typ"/>
</dbReference>
<organism evidence="3 4">
    <name type="scientific">Ooceraea biroi</name>
    <name type="common">Clonal raider ant</name>
    <name type="synonym">Cerapachys biroi</name>
    <dbReference type="NCBI Taxonomy" id="2015173"/>
    <lineage>
        <taxon>Eukaryota</taxon>
        <taxon>Metazoa</taxon>
        <taxon>Ecdysozoa</taxon>
        <taxon>Arthropoda</taxon>
        <taxon>Hexapoda</taxon>
        <taxon>Insecta</taxon>
        <taxon>Pterygota</taxon>
        <taxon>Neoptera</taxon>
        <taxon>Endopterygota</taxon>
        <taxon>Hymenoptera</taxon>
        <taxon>Apocrita</taxon>
        <taxon>Aculeata</taxon>
        <taxon>Formicoidea</taxon>
        <taxon>Formicidae</taxon>
        <taxon>Dorylinae</taxon>
        <taxon>Ooceraea</taxon>
    </lineage>
</organism>
<reference evidence="3 4" key="1">
    <citation type="journal article" date="2018" name="Genome Res.">
        <title>The genomic architecture and molecular evolution of ant odorant receptors.</title>
        <authorList>
            <person name="McKenzie S.K."/>
            <person name="Kronauer D.J.C."/>
        </authorList>
    </citation>
    <scope>NUCLEOTIDE SEQUENCE [LARGE SCALE GENOMIC DNA]</scope>
    <source>
        <strain evidence="3">Clonal line C1</strain>
    </source>
</reference>
<dbReference type="Gene3D" id="3.40.50.80">
    <property type="entry name" value="Nucleotide-binding domain of ferredoxin-NADP reductase (FNR) module"/>
    <property type="match status" value="1"/>
</dbReference>
<sequence length="468" mass="54164">MERRMAEDWRGDLTGLNYAQKEQLVPRVFELGLGTTMPTSFLIGVTCRPHDAKNPFWRHYRTASYTARRPTDHACISSSMIEDSKMRYERAIIIVHSCEHEELVNKIGEQCGANLIPFSRHKYGCYRTALTTSTSRAIQDTFSRSYPSTRPTPRQGEIEADGVEHRRGQGAYQQWIVQQNRTIVHILKISRAKAAVDHLRTLPRLQCRYYSISSSPKACITYASSSFILIRIIKWFSLVDCWSSKRMTSISASSQLDSRHGGSEEVPVPFADPPTHTHHRGRSGNWPAPFRVPDLQERITRERRRSNEDYLYRGELEEYVKSGTLILHTAFSREQSHKVYVTHLLEQNKEELWRVIGEQNGHIYVWRRPNSLLIDCWLKSRSSSAVSRVFTNPAWYDGNGMLRVSMYHTQRSCQAESANLCKGQVLTDYVKERRDQDYALIDILDKPPPDRKMKAQVAKPWGECWQRP</sequence>
<proteinExistence type="predicted"/>
<dbReference type="EC" id="1.6.2.4" evidence="2"/>
<gene>
    <name evidence="3" type="ORF">DMN91_009143</name>
</gene>
<accession>A0A3L8DER8</accession>
<dbReference type="InterPro" id="IPR017938">
    <property type="entry name" value="Riboflavin_synthase-like_b-brl"/>
</dbReference>
<evidence type="ECO:0000256" key="2">
    <source>
        <dbReference type="ARBA" id="ARBA00023797"/>
    </source>
</evidence>
<dbReference type="Pfam" id="PF06888">
    <property type="entry name" value="Put_Phosphatase"/>
    <property type="match status" value="1"/>
</dbReference>
<name>A0A3L8DER8_OOCBI</name>
<dbReference type="PANTHER" id="PTHR19384:SF17">
    <property type="entry name" value="NADPH--CYTOCHROME P450 REDUCTASE"/>
    <property type="match status" value="1"/>
</dbReference>
<evidence type="ECO:0000313" key="3">
    <source>
        <dbReference type="EMBL" id="RLU18786.1"/>
    </source>
</evidence>
<dbReference type="Proteomes" id="UP000279307">
    <property type="component" value="Chromosome 9"/>
</dbReference>
<dbReference type="EMBL" id="QOIP01000009">
    <property type="protein sequence ID" value="RLU18786.1"/>
    <property type="molecule type" value="Genomic_DNA"/>
</dbReference>
<dbReference type="GO" id="GO:0005829">
    <property type="term" value="C:cytosol"/>
    <property type="evidence" value="ECO:0007669"/>
    <property type="project" value="TreeGrafter"/>
</dbReference>
<evidence type="ECO:0000313" key="4">
    <source>
        <dbReference type="Proteomes" id="UP000279307"/>
    </source>
</evidence>
<dbReference type="InterPro" id="IPR039261">
    <property type="entry name" value="FNR_nucleotide-bd"/>
</dbReference>
<dbReference type="GO" id="GO:0010181">
    <property type="term" value="F:FMN binding"/>
    <property type="evidence" value="ECO:0007669"/>
    <property type="project" value="TreeGrafter"/>
</dbReference>
<protein>
    <recommendedName>
        <fullName evidence="2">NADPH--hemoprotein reductase</fullName>
        <ecNumber evidence="2">1.6.2.4</ecNumber>
    </recommendedName>
</protein>
<dbReference type="GO" id="GO:0003958">
    <property type="term" value="F:NADPH-hemoprotein reductase activity"/>
    <property type="evidence" value="ECO:0007669"/>
    <property type="project" value="UniProtKB-EC"/>
</dbReference>
<dbReference type="SUPFAM" id="SSF52343">
    <property type="entry name" value="Ferredoxin reductase-like, C-terminal NADP-linked domain"/>
    <property type="match status" value="1"/>
</dbReference>
<dbReference type="OrthoDB" id="1856718at2759"/>
<dbReference type="GO" id="GO:0016791">
    <property type="term" value="F:phosphatase activity"/>
    <property type="evidence" value="ECO:0007669"/>
    <property type="project" value="InterPro"/>
</dbReference>
<dbReference type="GO" id="GO:0009725">
    <property type="term" value="P:response to hormone"/>
    <property type="evidence" value="ECO:0007669"/>
    <property type="project" value="TreeGrafter"/>
</dbReference>
<keyword evidence="1" id="KW-0285">Flavoprotein</keyword>
<dbReference type="AlphaFoldDB" id="A0A3L8DER8"/>
<dbReference type="GO" id="GO:0050660">
    <property type="term" value="F:flavin adenine dinucleotide binding"/>
    <property type="evidence" value="ECO:0007669"/>
    <property type="project" value="TreeGrafter"/>
</dbReference>
<comment type="caution">
    <text evidence="3">The sequence shown here is derived from an EMBL/GenBank/DDBJ whole genome shotgun (WGS) entry which is preliminary data.</text>
</comment>
<dbReference type="PANTHER" id="PTHR19384">
    <property type="entry name" value="NITRIC OXIDE SYNTHASE-RELATED"/>
    <property type="match status" value="1"/>
</dbReference>
<dbReference type="SUPFAM" id="SSF63380">
    <property type="entry name" value="Riboflavin synthase domain-like"/>
    <property type="match status" value="1"/>
</dbReference>
<evidence type="ECO:0000256" key="1">
    <source>
        <dbReference type="ARBA" id="ARBA00022630"/>
    </source>
</evidence>